<name>A0A8K0W2K0_9PLEO</name>
<dbReference type="Proteomes" id="UP000813461">
    <property type="component" value="Unassembled WGS sequence"/>
</dbReference>
<comment type="caution">
    <text evidence="1">The sequence shown here is derived from an EMBL/GenBank/DDBJ whole genome shotgun (WGS) entry which is preliminary data.</text>
</comment>
<organism evidence="1 2">
    <name type="scientific">Paraphoma chrysanthemicola</name>
    <dbReference type="NCBI Taxonomy" id="798071"/>
    <lineage>
        <taxon>Eukaryota</taxon>
        <taxon>Fungi</taxon>
        <taxon>Dikarya</taxon>
        <taxon>Ascomycota</taxon>
        <taxon>Pezizomycotina</taxon>
        <taxon>Dothideomycetes</taxon>
        <taxon>Pleosporomycetidae</taxon>
        <taxon>Pleosporales</taxon>
        <taxon>Pleosporineae</taxon>
        <taxon>Phaeosphaeriaceae</taxon>
        <taxon>Paraphoma</taxon>
    </lineage>
</organism>
<keyword evidence="2" id="KW-1185">Reference proteome</keyword>
<protein>
    <submittedName>
        <fullName evidence="1">Uncharacterized protein</fullName>
    </submittedName>
</protein>
<proteinExistence type="predicted"/>
<gene>
    <name evidence="1" type="ORF">FB567DRAFT_517492</name>
</gene>
<accession>A0A8K0W2K0</accession>
<dbReference type="AlphaFoldDB" id="A0A8K0W2K0"/>
<evidence type="ECO:0000313" key="1">
    <source>
        <dbReference type="EMBL" id="KAH7092582.1"/>
    </source>
</evidence>
<sequence length="74" mass="8036">MRTPLGRGSRRGGGARAVVLVMSEMVDMVTGGGWCLWWRFVLVVLVLEVAVKCSGESSIGTERTVLCGRPGRRE</sequence>
<dbReference type="EMBL" id="JAGMVJ010000003">
    <property type="protein sequence ID" value="KAH7092582.1"/>
    <property type="molecule type" value="Genomic_DNA"/>
</dbReference>
<reference evidence="1" key="1">
    <citation type="journal article" date="2021" name="Nat. Commun.">
        <title>Genetic determinants of endophytism in the Arabidopsis root mycobiome.</title>
        <authorList>
            <person name="Mesny F."/>
            <person name="Miyauchi S."/>
            <person name="Thiergart T."/>
            <person name="Pickel B."/>
            <person name="Atanasova L."/>
            <person name="Karlsson M."/>
            <person name="Huettel B."/>
            <person name="Barry K.W."/>
            <person name="Haridas S."/>
            <person name="Chen C."/>
            <person name="Bauer D."/>
            <person name="Andreopoulos W."/>
            <person name="Pangilinan J."/>
            <person name="LaButti K."/>
            <person name="Riley R."/>
            <person name="Lipzen A."/>
            <person name="Clum A."/>
            <person name="Drula E."/>
            <person name="Henrissat B."/>
            <person name="Kohler A."/>
            <person name="Grigoriev I.V."/>
            <person name="Martin F.M."/>
            <person name="Hacquard S."/>
        </authorList>
    </citation>
    <scope>NUCLEOTIDE SEQUENCE</scope>
    <source>
        <strain evidence="1">MPI-SDFR-AT-0120</strain>
    </source>
</reference>
<evidence type="ECO:0000313" key="2">
    <source>
        <dbReference type="Proteomes" id="UP000813461"/>
    </source>
</evidence>